<proteinExistence type="predicted"/>
<keyword evidence="3" id="KW-1185">Reference proteome</keyword>
<evidence type="ECO:0000256" key="1">
    <source>
        <dbReference type="SAM" id="MobiDB-lite"/>
    </source>
</evidence>
<gene>
    <name evidence="2" type="ORF">HNR61_007607</name>
</gene>
<evidence type="ECO:0000313" key="3">
    <source>
        <dbReference type="Proteomes" id="UP000572680"/>
    </source>
</evidence>
<sequence length="526" mass="55852">MPEQTMAETPVEAGSRYGDLVWLAYFALPGKGKRAYRLAVARRIVDGAARWGGDPERRRLRVLRRAMRPSRRMYRGLGPWLRALPVRLPDPAVTAALSRLDAGVRVACVLLRVAGMPRYRVRDDLVRLGVRDPWAVIEAAEVALLPPVERPDPVPDALARSARRPVLPIAVGGVLTAALVGVLVATEGGTLPGGGRPAAAGPPRLVTAPPDAWRHAPRDLDGWPARGDLAGDRAFTGRALAAWAARGTTTRVAQLLYAGRVGGEPVAVLRGGDRIARYSGTSGALDVVTGGADPAAPVALGGGRYLLAPWDTGATTPEGREVAVRDGVTDPVTAGTRCGRGPLLDLEGADGRRTVGDLGGARPVVLAHRPPTHRAGAPEPRPARLKPAGRRLWERLGCLLPRPARPVTEAAAWEFWTGRLPKGGPKAGWVCTRMTFANGGTTAQATLLAGREHLDTGWCDDRRPVSGTWWRDPADRPRYLAAAARGLEPRAEGPLRGPRVKRRLLDAAPSGSGGTDAPVTLTARED</sequence>
<accession>A0A7W3LX41</accession>
<dbReference type="EMBL" id="JACJIA010000013">
    <property type="protein sequence ID" value="MBA8955925.1"/>
    <property type="molecule type" value="Genomic_DNA"/>
</dbReference>
<evidence type="ECO:0000313" key="2">
    <source>
        <dbReference type="EMBL" id="MBA8955925.1"/>
    </source>
</evidence>
<dbReference type="AlphaFoldDB" id="A0A7W3LX41"/>
<dbReference type="Proteomes" id="UP000572680">
    <property type="component" value="Unassembled WGS sequence"/>
</dbReference>
<name>A0A7W3LX41_ACTNM</name>
<feature type="region of interest" description="Disordered" evidence="1">
    <location>
        <begin position="487"/>
        <end position="526"/>
    </location>
</feature>
<dbReference type="RefSeq" id="WP_182847863.1">
    <property type="nucleotide sequence ID" value="NZ_JACJIA010000013.1"/>
</dbReference>
<protein>
    <submittedName>
        <fullName evidence="2">Uncharacterized protein</fullName>
    </submittedName>
</protein>
<reference evidence="2 3" key="1">
    <citation type="submission" date="2020-08" db="EMBL/GenBank/DDBJ databases">
        <title>Genomic Encyclopedia of Type Strains, Phase IV (KMG-IV): sequencing the most valuable type-strain genomes for metagenomic binning, comparative biology and taxonomic classification.</title>
        <authorList>
            <person name="Goeker M."/>
        </authorList>
    </citation>
    <scope>NUCLEOTIDE SEQUENCE [LARGE SCALE GENOMIC DNA]</scope>
    <source>
        <strain evidence="2 3">DSM 44197</strain>
    </source>
</reference>
<comment type="caution">
    <text evidence="2">The sequence shown here is derived from an EMBL/GenBank/DDBJ whole genome shotgun (WGS) entry which is preliminary data.</text>
</comment>
<organism evidence="2 3">
    <name type="scientific">Actinomadura namibiensis</name>
    <dbReference type="NCBI Taxonomy" id="182080"/>
    <lineage>
        <taxon>Bacteria</taxon>
        <taxon>Bacillati</taxon>
        <taxon>Actinomycetota</taxon>
        <taxon>Actinomycetes</taxon>
        <taxon>Streptosporangiales</taxon>
        <taxon>Thermomonosporaceae</taxon>
        <taxon>Actinomadura</taxon>
    </lineage>
</organism>